<evidence type="ECO:0000256" key="2">
    <source>
        <dbReference type="ARBA" id="ARBA00023015"/>
    </source>
</evidence>
<evidence type="ECO:0000313" key="7">
    <source>
        <dbReference type="Proteomes" id="UP000077755"/>
    </source>
</evidence>
<dbReference type="InterPro" id="IPR001789">
    <property type="entry name" value="Sig_transdc_resp-reg_receiver"/>
</dbReference>
<dbReference type="PROSITE" id="PS50110">
    <property type="entry name" value="RESPONSE_REGULATORY"/>
    <property type="match status" value="1"/>
</dbReference>
<keyword evidence="2" id="KW-0805">Transcription regulation</keyword>
<dbReference type="InterPro" id="IPR011006">
    <property type="entry name" value="CheY-like_superfamily"/>
</dbReference>
<gene>
    <name evidence="6" type="ORF">DCAR_0414921</name>
</gene>
<evidence type="ECO:0000259" key="5">
    <source>
        <dbReference type="PROSITE" id="PS50110"/>
    </source>
</evidence>
<dbReference type="PANTHER" id="PTHR43874:SF19">
    <property type="entry name" value="RESPONSE REGULATOR 23-RELATED"/>
    <property type="match status" value="1"/>
</dbReference>
<evidence type="ECO:0000256" key="3">
    <source>
        <dbReference type="ARBA" id="ARBA00023163"/>
    </source>
</evidence>
<sequence length="83" mass="9797">MYNILAVDDDRTCLLILKEWLEKWGYQVTTVENAHEALSMLENKSFDLVITDIHMPEMNGFELQERINQNFNLPIICKFMCTN</sequence>
<keyword evidence="7" id="KW-1185">Reference proteome</keyword>
<keyword evidence="1" id="KW-0902">Two-component regulatory system</keyword>
<evidence type="ECO:0000256" key="4">
    <source>
        <dbReference type="PROSITE-ProRule" id="PRU00169"/>
    </source>
</evidence>
<evidence type="ECO:0000256" key="1">
    <source>
        <dbReference type="ARBA" id="ARBA00023012"/>
    </source>
</evidence>
<dbReference type="AlphaFoldDB" id="A0AAF1AX04"/>
<dbReference type="Pfam" id="PF00072">
    <property type="entry name" value="Response_reg"/>
    <property type="match status" value="1"/>
</dbReference>
<keyword evidence="3" id="KW-0804">Transcription</keyword>
<keyword evidence="4" id="KW-0597">Phosphoprotein</keyword>
<accession>A0AAF1AX04</accession>
<dbReference type="InterPro" id="IPR045279">
    <property type="entry name" value="ARR-like"/>
</dbReference>
<feature type="domain" description="Response regulatory" evidence="5">
    <location>
        <begin position="3"/>
        <end position="83"/>
    </location>
</feature>
<protein>
    <recommendedName>
        <fullName evidence="5">Response regulatory domain-containing protein</fullName>
    </recommendedName>
</protein>
<dbReference type="Gene3D" id="3.40.50.2300">
    <property type="match status" value="1"/>
</dbReference>
<dbReference type="EMBL" id="CP093346">
    <property type="protein sequence ID" value="WOG95596.1"/>
    <property type="molecule type" value="Genomic_DNA"/>
</dbReference>
<dbReference type="GO" id="GO:0009736">
    <property type="term" value="P:cytokinin-activated signaling pathway"/>
    <property type="evidence" value="ECO:0007669"/>
    <property type="project" value="InterPro"/>
</dbReference>
<reference evidence="6" key="1">
    <citation type="journal article" date="2016" name="Nat. Genet.">
        <title>A high-quality carrot genome assembly provides new insights into carotenoid accumulation and asterid genome evolution.</title>
        <authorList>
            <person name="Iorizzo M."/>
            <person name="Ellison S."/>
            <person name="Senalik D."/>
            <person name="Zeng P."/>
            <person name="Satapoomin P."/>
            <person name="Huang J."/>
            <person name="Bowman M."/>
            <person name="Iovene M."/>
            <person name="Sanseverino W."/>
            <person name="Cavagnaro P."/>
            <person name="Yildiz M."/>
            <person name="Macko-Podgorni A."/>
            <person name="Moranska E."/>
            <person name="Grzebelus E."/>
            <person name="Grzebelus D."/>
            <person name="Ashrafi H."/>
            <person name="Zheng Z."/>
            <person name="Cheng S."/>
            <person name="Spooner D."/>
            <person name="Van Deynze A."/>
            <person name="Simon P."/>
        </authorList>
    </citation>
    <scope>NUCLEOTIDE SEQUENCE</scope>
    <source>
        <tissue evidence="6">Leaf</tissue>
    </source>
</reference>
<proteinExistence type="predicted"/>
<dbReference type="Proteomes" id="UP000077755">
    <property type="component" value="Chromosome 4"/>
</dbReference>
<dbReference type="GO" id="GO:0000160">
    <property type="term" value="P:phosphorelay signal transduction system"/>
    <property type="evidence" value="ECO:0007669"/>
    <property type="project" value="UniProtKB-KW"/>
</dbReference>
<dbReference type="SUPFAM" id="SSF52172">
    <property type="entry name" value="CheY-like"/>
    <property type="match status" value="1"/>
</dbReference>
<reference evidence="6" key="2">
    <citation type="submission" date="2022-03" db="EMBL/GenBank/DDBJ databases">
        <title>Draft title - Genomic analysis of global carrot germplasm unveils the trajectory of domestication and the origin of high carotenoid orange carrot.</title>
        <authorList>
            <person name="Iorizzo M."/>
            <person name="Ellison S."/>
            <person name="Senalik D."/>
            <person name="Macko-Podgorni A."/>
            <person name="Grzebelus D."/>
            <person name="Bostan H."/>
            <person name="Rolling W."/>
            <person name="Curaba J."/>
            <person name="Simon P."/>
        </authorList>
    </citation>
    <scope>NUCLEOTIDE SEQUENCE</scope>
    <source>
        <tissue evidence="6">Leaf</tissue>
    </source>
</reference>
<evidence type="ECO:0000313" key="6">
    <source>
        <dbReference type="EMBL" id="WOG95596.1"/>
    </source>
</evidence>
<organism evidence="6 7">
    <name type="scientific">Daucus carota subsp. sativus</name>
    <name type="common">Carrot</name>
    <dbReference type="NCBI Taxonomy" id="79200"/>
    <lineage>
        <taxon>Eukaryota</taxon>
        <taxon>Viridiplantae</taxon>
        <taxon>Streptophyta</taxon>
        <taxon>Embryophyta</taxon>
        <taxon>Tracheophyta</taxon>
        <taxon>Spermatophyta</taxon>
        <taxon>Magnoliopsida</taxon>
        <taxon>eudicotyledons</taxon>
        <taxon>Gunneridae</taxon>
        <taxon>Pentapetalae</taxon>
        <taxon>asterids</taxon>
        <taxon>campanulids</taxon>
        <taxon>Apiales</taxon>
        <taxon>Apiaceae</taxon>
        <taxon>Apioideae</taxon>
        <taxon>Scandiceae</taxon>
        <taxon>Daucinae</taxon>
        <taxon>Daucus</taxon>
        <taxon>Daucus sect. Daucus</taxon>
    </lineage>
</organism>
<dbReference type="PANTHER" id="PTHR43874">
    <property type="entry name" value="TWO-COMPONENT RESPONSE REGULATOR"/>
    <property type="match status" value="1"/>
</dbReference>
<feature type="modified residue" description="4-aspartylphosphate" evidence="4">
    <location>
        <position position="52"/>
    </location>
</feature>
<name>A0AAF1AX04_DAUCS</name>